<comment type="caution">
    <text evidence="2">The sequence shown here is derived from an EMBL/GenBank/DDBJ whole genome shotgun (WGS) entry which is preliminary data.</text>
</comment>
<evidence type="ECO:0000313" key="3">
    <source>
        <dbReference type="Proteomes" id="UP001337655"/>
    </source>
</evidence>
<evidence type="ECO:0000313" key="2">
    <source>
        <dbReference type="EMBL" id="KAK5166866.1"/>
    </source>
</evidence>
<dbReference type="RefSeq" id="XP_064656674.1">
    <property type="nucleotide sequence ID" value="XM_064804832.1"/>
</dbReference>
<evidence type="ECO:0000256" key="1">
    <source>
        <dbReference type="SAM" id="MobiDB-lite"/>
    </source>
</evidence>
<organism evidence="2 3">
    <name type="scientific">Saxophila tyrrhenica</name>
    <dbReference type="NCBI Taxonomy" id="1690608"/>
    <lineage>
        <taxon>Eukaryota</taxon>
        <taxon>Fungi</taxon>
        <taxon>Dikarya</taxon>
        <taxon>Ascomycota</taxon>
        <taxon>Pezizomycotina</taxon>
        <taxon>Dothideomycetes</taxon>
        <taxon>Dothideomycetidae</taxon>
        <taxon>Mycosphaerellales</taxon>
        <taxon>Extremaceae</taxon>
        <taxon>Saxophila</taxon>
    </lineage>
</organism>
<dbReference type="InterPro" id="IPR038883">
    <property type="entry name" value="AN11006-like"/>
</dbReference>
<dbReference type="EMBL" id="JAVRRT010000012">
    <property type="protein sequence ID" value="KAK5166866.1"/>
    <property type="molecule type" value="Genomic_DNA"/>
</dbReference>
<protein>
    <submittedName>
        <fullName evidence="2">Uncharacterized protein</fullName>
    </submittedName>
</protein>
<dbReference type="AlphaFoldDB" id="A0AAV9P3A6"/>
<name>A0AAV9P3A6_9PEZI</name>
<dbReference type="Proteomes" id="UP001337655">
    <property type="component" value="Unassembled WGS sequence"/>
</dbReference>
<dbReference type="GeneID" id="89928931"/>
<proteinExistence type="predicted"/>
<feature type="region of interest" description="Disordered" evidence="1">
    <location>
        <begin position="1"/>
        <end position="26"/>
    </location>
</feature>
<sequence length="286" mass="32706">MVGPRWKPRQVHKRLPHTATHHHVRKPSLATTIKPRTEEDRAAREVANSTSRLLQLPPELRNRIYEYVLPYRQDLRGSVCYNQQWIFSQCRIFHASRQLRQEALSLFAGSNLFEIRLHFGELHTLSMMNVLCQDPVAANALRNVEVVCSFTCAHAHTIMPFFGCVSVFFDRKAGTVTRTGAESWTNNMECDRNLKYGLVGEKCQRVREERVATLLQEVQAVGLHEKEGGFRKDELEELAARIVKKRRKGSGVVMPKVNFFGRALKREASVVGGALERYRKSSSFLG</sequence>
<reference evidence="2 3" key="1">
    <citation type="submission" date="2023-08" db="EMBL/GenBank/DDBJ databases">
        <title>Black Yeasts Isolated from many extreme environments.</title>
        <authorList>
            <person name="Coleine C."/>
            <person name="Stajich J.E."/>
            <person name="Selbmann L."/>
        </authorList>
    </citation>
    <scope>NUCLEOTIDE SEQUENCE [LARGE SCALE GENOMIC DNA]</scope>
    <source>
        <strain evidence="2 3">CCFEE 5935</strain>
    </source>
</reference>
<dbReference type="PANTHER" id="PTHR42085">
    <property type="entry name" value="F-BOX DOMAIN-CONTAINING PROTEIN"/>
    <property type="match status" value="1"/>
</dbReference>
<gene>
    <name evidence="2" type="ORF">LTR77_007595</name>
</gene>
<accession>A0AAV9P3A6</accession>
<dbReference type="PANTHER" id="PTHR42085:SF1">
    <property type="entry name" value="F-BOX DOMAIN-CONTAINING PROTEIN"/>
    <property type="match status" value="1"/>
</dbReference>
<keyword evidence="3" id="KW-1185">Reference proteome</keyword>